<dbReference type="GO" id="GO:0005524">
    <property type="term" value="F:ATP binding"/>
    <property type="evidence" value="ECO:0007669"/>
    <property type="project" value="UniProtKB-KW"/>
</dbReference>
<dbReference type="CDD" id="cd00009">
    <property type="entry name" value="AAA"/>
    <property type="match status" value="1"/>
</dbReference>
<evidence type="ECO:0008006" key="11">
    <source>
        <dbReference type="Google" id="ProtNLM"/>
    </source>
</evidence>
<dbReference type="PROSITE" id="PS50006">
    <property type="entry name" value="FHA_DOMAIN"/>
    <property type="match status" value="1"/>
</dbReference>
<proteinExistence type="predicted"/>
<keyword evidence="1" id="KW-0547">Nucleotide-binding</keyword>
<dbReference type="Proteomes" id="UP000019678">
    <property type="component" value="Unassembled WGS sequence"/>
</dbReference>
<dbReference type="Pfam" id="PF00498">
    <property type="entry name" value="FHA"/>
    <property type="match status" value="1"/>
</dbReference>
<evidence type="ECO:0000256" key="3">
    <source>
        <dbReference type="ARBA" id="ARBA00023015"/>
    </source>
</evidence>
<dbReference type="InterPro" id="IPR025944">
    <property type="entry name" value="Sigma_54_int_dom_CS"/>
</dbReference>
<dbReference type="InterPro" id="IPR003593">
    <property type="entry name" value="AAA+_ATPase"/>
</dbReference>
<feature type="region of interest" description="Disordered" evidence="6">
    <location>
        <begin position="402"/>
        <end position="453"/>
    </location>
</feature>
<dbReference type="SMART" id="SM00382">
    <property type="entry name" value="AAA"/>
    <property type="match status" value="1"/>
</dbReference>
<accession>A0A017T665</accession>
<dbReference type="InterPro" id="IPR058031">
    <property type="entry name" value="AAA_lid_NorR"/>
</dbReference>
<keyword evidence="10" id="KW-1185">Reference proteome</keyword>
<feature type="region of interest" description="Disordered" evidence="6">
    <location>
        <begin position="102"/>
        <end position="129"/>
    </location>
</feature>
<feature type="domain" description="FHA" evidence="7">
    <location>
        <begin position="22"/>
        <end position="70"/>
    </location>
</feature>
<feature type="compositionally biased region" description="Low complexity" evidence="6">
    <location>
        <begin position="414"/>
        <end position="432"/>
    </location>
</feature>
<dbReference type="GO" id="GO:0006355">
    <property type="term" value="P:regulation of DNA-templated transcription"/>
    <property type="evidence" value="ECO:0007669"/>
    <property type="project" value="InterPro"/>
</dbReference>
<dbReference type="Gene3D" id="3.40.50.300">
    <property type="entry name" value="P-loop containing nucleotide triphosphate hydrolases"/>
    <property type="match status" value="1"/>
</dbReference>
<sequence>MELRVVGIGVVETHRLAPGRALVIGRARTVDVPVDDRLASRQHAVLRTGPPVTIEDLGSANGTRIGEKLLAPNQPVELAPGEVVQIGGLLLILQGGVARVPASSPQPQAVSPHAGPPKVPPAREPLPTLLDDPTAPPFQVSAPEVSARGGAPGPVVMAPAMKALYALVDRVAASPLSVLLLGETGVGKEVTAEAIHVRSQRTHRPFLRLNCAALSESLLESELFGHEKGSFTGAAQTKPGLLETAEGGTVFLDEVGELPLSTQVKLLRVLEERQVLRVGGLRPRPIDVRFVAATNRDLTQEVERGTFRRDLYFRLNGISLTIPPLRERLGEIAELSRLFLANAAERLGRPAPRLGEQALAFLQRHSWPGNVRELRNVVERAAVLCGGAEILPEHLLLDITAASPPPPSVAQGRPPAELSPPSSVPSAPASAPGRISSLPGDDAPPPTLRGALEPLERQRILDVLERCGGNQTQAARQLGISRGTLLSRLDAYGVPRPRKASS</sequence>
<dbReference type="SUPFAM" id="SSF52540">
    <property type="entry name" value="P-loop containing nucleoside triphosphate hydrolases"/>
    <property type="match status" value="1"/>
</dbReference>
<gene>
    <name evidence="9" type="ORF">CAP_4239</name>
</gene>
<dbReference type="PROSITE" id="PS00676">
    <property type="entry name" value="SIGMA54_INTERACT_2"/>
    <property type="match status" value="1"/>
</dbReference>
<dbReference type="FunFam" id="3.40.50.300:FF:000006">
    <property type="entry name" value="DNA-binding transcriptional regulator NtrC"/>
    <property type="match status" value="1"/>
</dbReference>
<evidence type="ECO:0000259" key="8">
    <source>
        <dbReference type="PROSITE" id="PS50045"/>
    </source>
</evidence>
<keyword evidence="2" id="KW-0067">ATP-binding</keyword>
<dbReference type="CDD" id="cd00060">
    <property type="entry name" value="FHA"/>
    <property type="match status" value="1"/>
</dbReference>
<evidence type="ECO:0000256" key="5">
    <source>
        <dbReference type="ARBA" id="ARBA00023163"/>
    </source>
</evidence>
<dbReference type="InterPro" id="IPR002078">
    <property type="entry name" value="Sigma_54_int"/>
</dbReference>
<dbReference type="AlphaFoldDB" id="A0A017T665"/>
<feature type="domain" description="Sigma-54 factor interaction" evidence="8">
    <location>
        <begin position="154"/>
        <end position="383"/>
    </location>
</feature>
<dbReference type="InterPro" id="IPR027417">
    <property type="entry name" value="P-loop_NTPase"/>
</dbReference>
<keyword evidence="4" id="KW-0238">DNA-binding</keyword>
<dbReference type="InterPro" id="IPR025943">
    <property type="entry name" value="Sigma_54_int_dom_ATP-bd_2"/>
</dbReference>
<evidence type="ECO:0000313" key="10">
    <source>
        <dbReference type="Proteomes" id="UP000019678"/>
    </source>
</evidence>
<dbReference type="OrthoDB" id="9761705at2"/>
<dbReference type="SUPFAM" id="SSF49879">
    <property type="entry name" value="SMAD/FHA domain"/>
    <property type="match status" value="1"/>
</dbReference>
<dbReference type="STRING" id="1192034.CAP_4239"/>
<feature type="compositionally biased region" description="Low complexity" evidence="6">
    <location>
        <begin position="102"/>
        <end position="112"/>
    </location>
</feature>
<evidence type="ECO:0000256" key="2">
    <source>
        <dbReference type="ARBA" id="ARBA00022840"/>
    </source>
</evidence>
<reference evidence="9 10" key="1">
    <citation type="submission" date="2013-05" db="EMBL/GenBank/DDBJ databases">
        <title>Genome assembly of Chondromyces apiculatus DSM 436.</title>
        <authorList>
            <person name="Sharma G."/>
            <person name="Khatri I."/>
            <person name="Kaur C."/>
            <person name="Mayilraj S."/>
            <person name="Subramanian S."/>
        </authorList>
    </citation>
    <scope>NUCLEOTIDE SEQUENCE [LARGE SCALE GENOMIC DNA]</scope>
    <source>
        <strain evidence="9 10">DSM 436</strain>
    </source>
</reference>
<protein>
    <recommendedName>
        <fullName evidence="11">Response regulator of zinc sigma-54-dependent two-component system</fullName>
    </recommendedName>
</protein>
<dbReference type="eggNOG" id="COG3829">
    <property type="taxonomic scope" value="Bacteria"/>
</dbReference>
<dbReference type="InterPro" id="IPR002197">
    <property type="entry name" value="HTH_Fis"/>
</dbReference>
<name>A0A017T665_9BACT</name>
<dbReference type="PROSITE" id="PS00688">
    <property type="entry name" value="SIGMA54_INTERACT_3"/>
    <property type="match status" value="1"/>
</dbReference>
<dbReference type="InterPro" id="IPR000253">
    <property type="entry name" value="FHA_dom"/>
</dbReference>
<dbReference type="Gene3D" id="1.10.10.60">
    <property type="entry name" value="Homeodomain-like"/>
    <property type="match status" value="1"/>
</dbReference>
<dbReference type="Pfam" id="PF25601">
    <property type="entry name" value="AAA_lid_14"/>
    <property type="match status" value="1"/>
</dbReference>
<dbReference type="SMART" id="SM00240">
    <property type="entry name" value="FHA"/>
    <property type="match status" value="1"/>
</dbReference>
<dbReference type="GO" id="GO:0043565">
    <property type="term" value="F:sequence-specific DNA binding"/>
    <property type="evidence" value="ECO:0007669"/>
    <property type="project" value="InterPro"/>
</dbReference>
<evidence type="ECO:0000256" key="1">
    <source>
        <dbReference type="ARBA" id="ARBA00022741"/>
    </source>
</evidence>
<evidence type="ECO:0000256" key="6">
    <source>
        <dbReference type="SAM" id="MobiDB-lite"/>
    </source>
</evidence>
<dbReference type="SUPFAM" id="SSF46689">
    <property type="entry name" value="Homeodomain-like"/>
    <property type="match status" value="1"/>
</dbReference>
<dbReference type="PANTHER" id="PTHR32071">
    <property type="entry name" value="TRANSCRIPTIONAL REGULATORY PROTEIN"/>
    <property type="match status" value="1"/>
</dbReference>
<evidence type="ECO:0000313" key="9">
    <source>
        <dbReference type="EMBL" id="EYF04763.1"/>
    </source>
</evidence>
<organism evidence="9 10">
    <name type="scientific">Chondromyces apiculatus DSM 436</name>
    <dbReference type="NCBI Taxonomy" id="1192034"/>
    <lineage>
        <taxon>Bacteria</taxon>
        <taxon>Pseudomonadati</taxon>
        <taxon>Myxococcota</taxon>
        <taxon>Polyangia</taxon>
        <taxon>Polyangiales</taxon>
        <taxon>Polyangiaceae</taxon>
        <taxon>Chondromyces</taxon>
    </lineage>
</organism>
<dbReference type="Gene3D" id="2.60.200.20">
    <property type="match status" value="1"/>
</dbReference>
<dbReference type="PRINTS" id="PR01590">
    <property type="entry name" value="HTHFIS"/>
</dbReference>
<evidence type="ECO:0000259" key="7">
    <source>
        <dbReference type="PROSITE" id="PS50006"/>
    </source>
</evidence>
<dbReference type="InterPro" id="IPR009057">
    <property type="entry name" value="Homeodomain-like_sf"/>
</dbReference>
<dbReference type="Gene3D" id="1.10.8.60">
    <property type="match status" value="1"/>
</dbReference>
<keyword evidence="5" id="KW-0804">Transcription</keyword>
<feature type="compositionally biased region" description="Pro residues" evidence="6">
    <location>
        <begin position="114"/>
        <end position="124"/>
    </location>
</feature>
<dbReference type="Pfam" id="PF02954">
    <property type="entry name" value="HTH_8"/>
    <property type="match status" value="1"/>
</dbReference>
<keyword evidence="3" id="KW-0805">Transcription regulation</keyword>
<comment type="caution">
    <text evidence="9">The sequence shown here is derived from an EMBL/GenBank/DDBJ whole genome shotgun (WGS) entry which is preliminary data.</text>
</comment>
<dbReference type="EMBL" id="ASRX01000030">
    <property type="protein sequence ID" value="EYF04763.1"/>
    <property type="molecule type" value="Genomic_DNA"/>
</dbReference>
<dbReference type="PROSITE" id="PS50045">
    <property type="entry name" value="SIGMA54_INTERACT_4"/>
    <property type="match status" value="1"/>
</dbReference>
<dbReference type="Pfam" id="PF00158">
    <property type="entry name" value="Sigma54_activat"/>
    <property type="match status" value="1"/>
</dbReference>
<dbReference type="InterPro" id="IPR008984">
    <property type="entry name" value="SMAD_FHA_dom_sf"/>
</dbReference>
<evidence type="ECO:0000256" key="4">
    <source>
        <dbReference type="ARBA" id="ARBA00023125"/>
    </source>
</evidence>